<name>A0A174YUJ8_9FIRM</name>
<dbReference type="OrthoDB" id="9779340at2"/>
<accession>A0A174YUJ8</accession>
<protein>
    <submittedName>
        <fullName evidence="2">Domain of uncharacterized function (DUF3794)</fullName>
    </submittedName>
</protein>
<dbReference type="Proteomes" id="UP000095621">
    <property type="component" value="Unassembled WGS sequence"/>
</dbReference>
<reference evidence="2 3" key="1">
    <citation type="submission" date="2015-09" db="EMBL/GenBank/DDBJ databases">
        <authorList>
            <consortium name="Pathogen Informatics"/>
        </authorList>
    </citation>
    <scope>NUCLEOTIDE SEQUENCE [LARGE SCALE GENOMIC DNA]</scope>
    <source>
        <strain evidence="2 3">2789STDY5834875</strain>
    </source>
</reference>
<evidence type="ECO:0000259" key="1">
    <source>
        <dbReference type="Pfam" id="PF12673"/>
    </source>
</evidence>
<sequence length="527" mass="58363">MRLRTENIHEYRLKCNTVAQITLDDDFNVPDTKDDIELIVKEWGNVQTDSVKVNKDKAAVDGQLKFSLLYIGASSDSERMQPVKMTGKMSFSENVNLSGDCTGDYVTCQASIEDLSIKAINSRKISVKAIVTLKLICESLQDIQMITGVDETENTDIQQLKEELEFVQLAVNQRDNFRIRENVSLPAGKPEIQEIIWDDVDVRNLNTRLADDGLKLAGDLDIFVMYIGNGETGNVQWYETTASFEGSLDISGCNADMIPYVNFQIIGKTVEERPDLDGENRDIAVEVVLDMDVKAYEERKKDVIADIYSPSYDMEIENADTQLRCLVVRNNVSSRVSGNLQLENYADLMQICNCTATVQLDDVTYKEGELVAEGVVSANVFYITSSDSQPLGSVHTIIPFAGTVKIDGVSSDSLEYNIKPSVQQLSATINSAGVIEVKSSVSLDVIVFRNFEYSGIKSAYMSEEKCDLSKMPSMTGYIADGTKTLWDVSKMYHTTADSIKASNPKCADGLSESVIIPRGTKLLLVKA</sequence>
<dbReference type="AlphaFoldDB" id="A0A174YUJ8"/>
<dbReference type="InterPro" id="IPR024300">
    <property type="entry name" value="SipL_SPOCS_dom"/>
</dbReference>
<proteinExistence type="predicted"/>
<evidence type="ECO:0000313" key="2">
    <source>
        <dbReference type="EMBL" id="CUQ78814.1"/>
    </source>
</evidence>
<feature type="domain" description="SipL SPOCS" evidence="1">
    <location>
        <begin position="191"/>
        <end position="266"/>
    </location>
</feature>
<gene>
    <name evidence="2" type="ORF">ERS852490_02465</name>
</gene>
<feature type="domain" description="SipL SPOCS" evidence="1">
    <location>
        <begin position="348"/>
        <end position="429"/>
    </location>
</feature>
<feature type="domain" description="SipL SPOCS" evidence="1">
    <location>
        <begin position="35"/>
        <end position="119"/>
    </location>
</feature>
<evidence type="ECO:0000313" key="3">
    <source>
        <dbReference type="Proteomes" id="UP000095621"/>
    </source>
</evidence>
<dbReference type="Pfam" id="PF12673">
    <property type="entry name" value="SipL"/>
    <property type="match status" value="3"/>
</dbReference>
<dbReference type="EMBL" id="CZBU01000005">
    <property type="protein sequence ID" value="CUQ78814.1"/>
    <property type="molecule type" value="Genomic_DNA"/>
</dbReference>
<dbReference type="RefSeq" id="WP_055216234.1">
    <property type="nucleotide sequence ID" value="NZ_CZBU01000005.1"/>
</dbReference>
<organism evidence="2 3">
    <name type="scientific">Lachnospira eligens</name>
    <dbReference type="NCBI Taxonomy" id="39485"/>
    <lineage>
        <taxon>Bacteria</taxon>
        <taxon>Bacillati</taxon>
        <taxon>Bacillota</taxon>
        <taxon>Clostridia</taxon>
        <taxon>Lachnospirales</taxon>
        <taxon>Lachnospiraceae</taxon>
        <taxon>Lachnospira</taxon>
    </lineage>
</organism>